<evidence type="ECO:0000313" key="1">
    <source>
        <dbReference type="EMBL" id="DAF63348.1"/>
    </source>
</evidence>
<reference evidence="1" key="1">
    <citation type="journal article" date="2021" name="Proc. Natl. Acad. Sci. U.S.A.">
        <title>A Catalog of Tens of Thousands of Viruses from Human Metagenomes Reveals Hidden Associations with Chronic Diseases.</title>
        <authorList>
            <person name="Tisza M.J."/>
            <person name="Buck C.B."/>
        </authorList>
    </citation>
    <scope>NUCLEOTIDE SEQUENCE</scope>
    <source>
        <strain evidence="1">CtvI513</strain>
    </source>
</reference>
<sequence length="51" mass="5750">MNFPTKTEEFLKTLAHGKEPTSEDREYAEALGKLSELNYRAGYEAGQTAKK</sequence>
<organism evidence="1">
    <name type="scientific">Siphoviridae sp. ctvI513</name>
    <dbReference type="NCBI Taxonomy" id="2827965"/>
    <lineage>
        <taxon>Viruses</taxon>
        <taxon>Duplodnaviria</taxon>
        <taxon>Heunggongvirae</taxon>
        <taxon>Uroviricota</taxon>
        <taxon>Caudoviricetes</taxon>
    </lineage>
</organism>
<accession>A0A8S5TJ49</accession>
<proteinExistence type="predicted"/>
<protein>
    <submittedName>
        <fullName evidence="1">Uncharacterized protein</fullName>
    </submittedName>
</protein>
<dbReference type="EMBL" id="BK032839">
    <property type="protein sequence ID" value="DAF63348.1"/>
    <property type="molecule type" value="Genomic_DNA"/>
</dbReference>
<name>A0A8S5TJ49_9CAUD</name>